<evidence type="ECO:0000313" key="3">
    <source>
        <dbReference type="Proteomes" id="UP000246661"/>
    </source>
</evidence>
<name>A0A317QF68_9ACTN</name>
<protein>
    <submittedName>
        <fullName evidence="2">Uncharacterized protein</fullName>
    </submittedName>
</protein>
<dbReference type="AlphaFoldDB" id="A0A317QF68"/>
<organism evidence="2 3">
    <name type="scientific">Geodermatophilus normandii</name>
    <dbReference type="NCBI Taxonomy" id="1137989"/>
    <lineage>
        <taxon>Bacteria</taxon>
        <taxon>Bacillati</taxon>
        <taxon>Actinomycetota</taxon>
        <taxon>Actinomycetes</taxon>
        <taxon>Geodermatophilales</taxon>
        <taxon>Geodermatophilaceae</taxon>
        <taxon>Geodermatophilus</taxon>
    </lineage>
</organism>
<sequence length="190" mass="20365">MSRAVRLDEVPTQQTAPIPPAEGSGRVRTRRGRWLTAGLATLAAALLPATPAAADPPGITTEFDLAIPFSCPGSDDAIVAYLHFERSVRVLPDATEHYFLDVRGTLVNEDTGTTATVHVVRRFTDDIAADTTQFSGLQNKVSAPGEGVLHLNAGRMLTGYTDPFAIVAQHGRWDGYGAELSPEVCRYMTG</sequence>
<feature type="region of interest" description="Disordered" evidence="1">
    <location>
        <begin position="1"/>
        <end position="27"/>
    </location>
</feature>
<dbReference type="RefSeq" id="WP_110004159.1">
    <property type="nucleotide sequence ID" value="NZ_QGTX01000001.1"/>
</dbReference>
<evidence type="ECO:0000256" key="1">
    <source>
        <dbReference type="SAM" id="MobiDB-lite"/>
    </source>
</evidence>
<proteinExistence type="predicted"/>
<evidence type="ECO:0000313" key="2">
    <source>
        <dbReference type="EMBL" id="PWW21246.1"/>
    </source>
</evidence>
<dbReference type="Proteomes" id="UP000246661">
    <property type="component" value="Unassembled WGS sequence"/>
</dbReference>
<comment type="caution">
    <text evidence="2">The sequence shown here is derived from an EMBL/GenBank/DDBJ whole genome shotgun (WGS) entry which is preliminary data.</text>
</comment>
<gene>
    <name evidence="2" type="ORF">JD79_00374</name>
</gene>
<dbReference type="EMBL" id="QGTX01000001">
    <property type="protein sequence ID" value="PWW21246.1"/>
    <property type="molecule type" value="Genomic_DNA"/>
</dbReference>
<keyword evidence="3" id="KW-1185">Reference proteome</keyword>
<reference evidence="3" key="1">
    <citation type="submission" date="2018-05" db="EMBL/GenBank/DDBJ databases">
        <authorList>
            <person name="Klenk H.-P."/>
            <person name="Huntemann M."/>
            <person name="Clum A."/>
            <person name="Pillay M."/>
            <person name="Palaniappan K."/>
            <person name="Varghese N."/>
            <person name="Mikhailova N."/>
            <person name="Stamatis D."/>
            <person name="Reddy T."/>
            <person name="Daum C."/>
            <person name="Shapiro N."/>
            <person name="Ivanova N."/>
            <person name="Kyrpides N."/>
            <person name="Woyke T."/>
        </authorList>
    </citation>
    <scope>NUCLEOTIDE SEQUENCE [LARGE SCALE GENOMIC DNA]</scope>
    <source>
        <strain evidence="3">DSM 45417</strain>
    </source>
</reference>
<accession>A0A317QF68</accession>